<dbReference type="RefSeq" id="XP_052123574.1">
    <property type="nucleotide sequence ID" value="XM_052267614.1"/>
</dbReference>
<accession>A0A9C6WXY8</accession>
<dbReference type="Proteomes" id="UP000504606">
    <property type="component" value="Unplaced"/>
</dbReference>
<evidence type="ECO:0000313" key="3">
    <source>
        <dbReference type="RefSeq" id="XP_052123574.1"/>
    </source>
</evidence>
<dbReference type="GeneID" id="127749457"/>
<reference evidence="3" key="1">
    <citation type="submission" date="2025-08" db="UniProtKB">
        <authorList>
            <consortium name="RefSeq"/>
        </authorList>
    </citation>
    <scope>IDENTIFICATION</scope>
    <source>
        <tissue evidence="3">Whole organism</tissue>
    </source>
</reference>
<gene>
    <name evidence="3" type="primary">LOC127749457</name>
</gene>
<dbReference type="AlphaFoldDB" id="A0A9C6WXY8"/>
<protein>
    <submittedName>
        <fullName evidence="3">Uncharacterized protein LOC127749457</fullName>
    </submittedName>
</protein>
<dbReference type="KEGG" id="foc:127749457"/>
<evidence type="ECO:0000313" key="2">
    <source>
        <dbReference type="Proteomes" id="UP000504606"/>
    </source>
</evidence>
<organism evidence="2 3">
    <name type="scientific">Frankliniella occidentalis</name>
    <name type="common">Western flower thrips</name>
    <name type="synonym">Euthrips occidentalis</name>
    <dbReference type="NCBI Taxonomy" id="133901"/>
    <lineage>
        <taxon>Eukaryota</taxon>
        <taxon>Metazoa</taxon>
        <taxon>Ecdysozoa</taxon>
        <taxon>Arthropoda</taxon>
        <taxon>Hexapoda</taxon>
        <taxon>Insecta</taxon>
        <taxon>Pterygota</taxon>
        <taxon>Neoptera</taxon>
        <taxon>Paraneoptera</taxon>
        <taxon>Thysanoptera</taxon>
        <taxon>Terebrantia</taxon>
        <taxon>Thripoidea</taxon>
        <taxon>Thripidae</taxon>
        <taxon>Frankliniella</taxon>
    </lineage>
</organism>
<feature type="region of interest" description="Disordered" evidence="1">
    <location>
        <begin position="1"/>
        <end position="68"/>
    </location>
</feature>
<sequence>MSVRDRYLTKSKRKQMQAQEDDEGDEDEPPRKKGSVPATPNRAERKARTHPFSPILNVQPVPRETDRTSEAHRLHLVEHCSGKHRKMTPEEELKMRMDKTWHTRYSWM</sequence>
<evidence type="ECO:0000256" key="1">
    <source>
        <dbReference type="SAM" id="MobiDB-lite"/>
    </source>
</evidence>
<keyword evidence="2" id="KW-1185">Reference proteome</keyword>
<feature type="compositionally biased region" description="Acidic residues" evidence="1">
    <location>
        <begin position="19"/>
        <end position="28"/>
    </location>
</feature>
<name>A0A9C6WXY8_FRAOC</name>
<proteinExistence type="predicted"/>